<accession>A0A0A8B4W6</accession>
<dbReference type="GO" id="GO:0042626">
    <property type="term" value="F:ATPase-coupled transmembrane transporter activity"/>
    <property type="evidence" value="ECO:0007669"/>
    <property type="project" value="TreeGrafter"/>
</dbReference>
<evidence type="ECO:0000256" key="3">
    <source>
        <dbReference type="ARBA" id="ARBA00022741"/>
    </source>
</evidence>
<dbReference type="KEGG" id="cbac:JI75_06740"/>
<dbReference type="Gene3D" id="3.40.50.300">
    <property type="entry name" value="P-loop containing nucleotide triphosphate hydrolases"/>
    <property type="match status" value="2"/>
</dbReference>
<dbReference type="GO" id="GO:0043190">
    <property type="term" value="C:ATP-binding cassette (ABC) transporter complex"/>
    <property type="evidence" value="ECO:0007669"/>
    <property type="project" value="TreeGrafter"/>
</dbReference>
<dbReference type="GO" id="GO:0005524">
    <property type="term" value="F:ATP binding"/>
    <property type="evidence" value="ECO:0007669"/>
    <property type="project" value="UniProtKB-KW"/>
</dbReference>
<reference evidence="7" key="1">
    <citation type="submission" date="2014-08" db="EMBL/GenBank/DDBJ databases">
        <title>Coriobacteriaceae sp. complete genome.</title>
        <authorList>
            <person name="Looft T."/>
            <person name="Bayles D.O."/>
            <person name="Stanton T.B."/>
        </authorList>
    </citation>
    <scope>NUCLEOTIDE SEQUENCE [LARGE SCALE GENOMIC DNA]</scope>
    <source>
        <strain evidence="7">68-1-3</strain>
    </source>
</reference>
<dbReference type="InterPro" id="IPR003593">
    <property type="entry name" value="AAA+_ATPase"/>
</dbReference>
<comment type="similarity">
    <text evidence="1">Belongs to the ABC transporter superfamily.</text>
</comment>
<sequence length="471" mass="50257">MGAAGVRLDRVSFSYRGAPETVHDVSLSVEGGECVVLCGPSGGGKTTVIRLINGLAGGYYEGEARGRVEIGGTRHADLPAWKRAESVGSVFQDPASQFFSSQLAGEIAFSCENLGYDRDTVVSLTDGSIAAFGLDGLRGTPNDRLSSGQKQKVAIASAVAPRPLIVAMDEPSSNLDEEAAMALGRTVAQMKAEGYALVIAEHRIAYLEGVADRFHYVRDGRIERSFTPAQMEALPLEQRRALGLRSTSRAPRPALPRPLAGCGAQKGACALSLRGVSAAFGARRVLQDVSFSVSSGQIVALTGKNGAGKTTLARIVAGLSAPRGGTVEVGGARRTRRALRRLVWFSPNDVRAEFFSPSVQEEVMLLVDPADENRERARRVLEGLGLWDLRERYPSTLSGGQKQRLSIACGLVMRRPVLVLDEPTSGLDALSMEKLSASLRFAAQEGQAILVITHDNEFLGSCCTHCFELGE</sequence>
<proteinExistence type="inferred from homology"/>
<dbReference type="Pfam" id="PF00005">
    <property type="entry name" value="ABC_tran"/>
    <property type="match status" value="2"/>
</dbReference>
<keyword evidence="7" id="KW-1185">Reference proteome</keyword>
<dbReference type="RefSeq" id="WP_039689673.1">
    <property type="nucleotide sequence ID" value="NZ_CP009302.1"/>
</dbReference>
<feature type="domain" description="ABC transporter" evidence="5">
    <location>
        <begin position="6"/>
        <end position="244"/>
    </location>
</feature>
<evidence type="ECO:0000256" key="4">
    <source>
        <dbReference type="ARBA" id="ARBA00022840"/>
    </source>
</evidence>
<dbReference type="AlphaFoldDB" id="A0A0A8B4W6"/>
<keyword evidence="4" id="KW-0067">ATP-binding</keyword>
<dbReference type="EMBL" id="CP009302">
    <property type="protein sequence ID" value="AJC12399.1"/>
    <property type="molecule type" value="Genomic_DNA"/>
</dbReference>
<organism evidence="6 7">
    <name type="scientific">Berryella intestinalis</name>
    <dbReference type="NCBI Taxonomy" id="1531429"/>
    <lineage>
        <taxon>Bacteria</taxon>
        <taxon>Bacillati</taxon>
        <taxon>Actinomycetota</taxon>
        <taxon>Coriobacteriia</taxon>
        <taxon>Eggerthellales</taxon>
        <taxon>Eggerthellaceae</taxon>
        <taxon>Berryella</taxon>
    </lineage>
</organism>
<reference evidence="6 7" key="2">
    <citation type="journal article" date="2015" name="Genome Announc.">
        <title>Complete Genome Sequence of Coriobacteriaceae Strain 68-1-3, a Novel Mucus-Degrading Isolate from the Swine Intestinal Tract.</title>
        <authorList>
            <person name="Looft T."/>
            <person name="Bayles D.O."/>
            <person name="Alt D.P."/>
            <person name="Stanton T.B."/>
        </authorList>
    </citation>
    <scope>NUCLEOTIDE SEQUENCE [LARGE SCALE GENOMIC DNA]</scope>
    <source>
        <strain evidence="6 7">68-1-3</strain>
    </source>
</reference>
<evidence type="ECO:0000313" key="7">
    <source>
        <dbReference type="Proteomes" id="UP000031121"/>
    </source>
</evidence>
<gene>
    <name evidence="6" type="ORF">JI75_06740</name>
</gene>
<dbReference type="InterPro" id="IPR017871">
    <property type="entry name" value="ABC_transporter-like_CS"/>
</dbReference>
<evidence type="ECO:0000259" key="5">
    <source>
        <dbReference type="PROSITE" id="PS50893"/>
    </source>
</evidence>
<dbReference type="PANTHER" id="PTHR43553:SF24">
    <property type="entry name" value="ENERGY-COUPLING FACTOR TRANSPORTER ATP-BINDING PROTEIN ECFA1"/>
    <property type="match status" value="1"/>
</dbReference>
<keyword evidence="3" id="KW-0547">Nucleotide-binding</keyword>
<dbReference type="GO" id="GO:0016887">
    <property type="term" value="F:ATP hydrolysis activity"/>
    <property type="evidence" value="ECO:0007669"/>
    <property type="project" value="InterPro"/>
</dbReference>
<dbReference type="Proteomes" id="UP000031121">
    <property type="component" value="Chromosome"/>
</dbReference>
<name>A0A0A8B4W6_9ACTN</name>
<dbReference type="SMART" id="SM00382">
    <property type="entry name" value="AAA"/>
    <property type="match status" value="2"/>
</dbReference>
<feature type="domain" description="ABC transporter" evidence="5">
    <location>
        <begin position="271"/>
        <end position="471"/>
    </location>
</feature>
<dbReference type="InterPro" id="IPR050095">
    <property type="entry name" value="ECF_ABC_transporter_ATP-bd"/>
</dbReference>
<dbReference type="SUPFAM" id="SSF52540">
    <property type="entry name" value="P-loop containing nucleoside triphosphate hydrolases"/>
    <property type="match status" value="2"/>
</dbReference>
<dbReference type="PROSITE" id="PS50893">
    <property type="entry name" value="ABC_TRANSPORTER_2"/>
    <property type="match status" value="2"/>
</dbReference>
<evidence type="ECO:0000256" key="1">
    <source>
        <dbReference type="ARBA" id="ARBA00005417"/>
    </source>
</evidence>
<dbReference type="InterPro" id="IPR027417">
    <property type="entry name" value="P-loop_NTPase"/>
</dbReference>
<evidence type="ECO:0000256" key="2">
    <source>
        <dbReference type="ARBA" id="ARBA00022448"/>
    </source>
</evidence>
<dbReference type="HOGENOM" id="CLU_000604_86_7_11"/>
<dbReference type="CDD" id="cd03225">
    <property type="entry name" value="ABC_cobalt_CbiO_domain1"/>
    <property type="match status" value="1"/>
</dbReference>
<dbReference type="PROSITE" id="PS00211">
    <property type="entry name" value="ABC_TRANSPORTER_1"/>
    <property type="match status" value="2"/>
</dbReference>
<evidence type="ECO:0000313" key="6">
    <source>
        <dbReference type="EMBL" id="AJC12399.1"/>
    </source>
</evidence>
<dbReference type="InterPro" id="IPR015856">
    <property type="entry name" value="ABC_transpr_CbiO/EcfA_su"/>
</dbReference>
<dbReference type="InterPro" id="IPR003439">
    <property type="entry name" value="ABC_transporter-like_ATP-bd"/>
</dbReference>
<protein>
    <submittedName>
        <fullName evidence="6">ABC transporter</fullName>
    </submittedName>
</protein>
<dbReference type="PANTHER" id="PTHR43553">
    <property type="entry name" value="HEAVY METAL TRANSPORTER"/>
    <property type="match status" value="1"/>
</dbReference>
<dbReference type="STRING" id="1531429.JI75_06740"/>
<keyword evidence="2" id="KW-0813">Transport</keyword>